<keyword evidence="3 11" id="KW-0132">Cell division</keyword>
<dbReference type="GO" id="GO:0005886">
    <property type="term" value="C:plasma membrane"/>
    <property type="evidence" value="ECO:0007669"/>
    <property type="project" value="UniProtKB-SubCell"/>
</dbReference>
<name>A0A7W1XQ38_9BACL</name>
<keyword evidence="6 10" id="KW-0472">Membrane</keyword>
<dbReference type="RefSeq" id="WP_181737363.1">
    <property type="nucleotide sequence ID" value="NZ_JACEOL010000006.1"/>
</dbReference>
<keyword evidence="9" id="KW-0175">Coiled coil</keyword>
<keyword evidence="2" id="KW-1003">Cell membrane</keyword>
<reference evidence="11 12" key="1">
    <citation type="submission" date="2020-07" db="EMBL/GenBank/DDBJ databases">
        <title>Thermoactinomyces phylogeny.</title>
        <authorList>
            <person name="Dunlap C."/>
        </authorList>
    </citation>
    <scope>NUCLEOTIDE SEQUENCE [LARGE SCALE GENOMIC DNA]</scope>
    <source>
        <strain evidence="11 12">AMNI-1</strain>
    </source>
</reference>
<evidence type="ECO:0000256" key="10">
    <source>
        <dbReference type="SAM" id="Phobius"/>
    </source>
</evidence>
<keyword evidence="12" id="KW-1185">Reference proteome</keyword>
<evidence type="ECO:0000256" key="6">
    <source>
        <dbReference type="ARBA" id="ARBA00023136"/>
    </source>
</evidence>
<proteinExistence type="predicted"/>
<dbReference type="Proteomes" id="UP000538292">
    <property type="component" value="Unassembled WGS sequence"/>
</dbReference>
<keyword evidence="4 10" id="KW-0812">Transmembrane</keyword>
<dbReference type="NCBIfam" id="TIGR02209">
    <property type="entry name" value="ftsL_broad"/>
    <property type="match status" value="1"/>
</dbReference>
<feature type="transmembrane region" description="Helical" evidence="10">
    <location>
        <begin position="38"/>
        <end position="55"/>
    </location>
</feature>
<accession>A0A7W1XQ38</accession>
<keyword evidence="5 10" id="KW-1133">Transmembrane helix</keyword>
<protein>
    <recommendedName>
        <fullName evidence="8">Cell division protein FtsL</fullName>
    </recommendedName>
</protein>
<evidence type="ECO:0000313" key="12">
    <source>
        <dbReference type="Proteomes" id="UP000538292"/>
    </source>
</evidence>
<dbReference type="GO" id="GO:0051301">
    <property type="term" value="P:cell division"/>
    <property type="evidence" value="ECO:0007669"/>
    <property type="project" value="UniProtKB-KW"/>
</dbReference>
<keyword evidence="7" id="KW-0131">Cell cycle</keyword>
<evidence type="ECO:0000256" key="5">
    <source>
        <dbReference type="ARBA" id="ARBA00022989"/>
    </source>
</evidence>
<evidence type="ECO:0000256" key="2">
    <source>
        <dbReference type="ARBA" id="ARBA00022475"/>
    </source>
</evidence>
<dbReference type="InterPro" id="IPR011922">
    <property type="entry name" value="Cell_div_FtsL"/>
</dbReference>
<evidence type="ECO:0000256" key="3">
    <source>
        <dbReference type="ARBA" id="ARBA00022618"/>
    </source>
</evidence>
<evidence type="ECO:0000256" key="9">
    <source>
        <dbReference type="SAM" id="Coils"/>
    </source>
</evidence>
<dbReference type="AlphaFoldDB" id="A0A7W1XQ38"/>
<evidence type="ECO:0000313" key="11">
    <source>
        <dbReference type="EMBL" id="MBA4601169.1"/>
    </source>
</evidence>
<evidence type="ECO:0000256" key="4">
    <source>
        <dbReference type="ARBA" id="ARBA00022692"/>
    </source>
</evidence>
<sequence>MREDRFNTAVARPLDKPYTKKRKKRLAPLKALPTGEKLLYLFTVIVCVALAVLVLSRFAKVSELNVAIQNTELEIQKVEKQNHQLETESNRLKSVERIRKFAEQKGLELTTPKYLPSIRP</sequence>
<dbReference type="EMBL" id="JACEOL010000006">
    <property type="protein sequence ID" value="MBA4601169.1"/>
    <property type="molecule type" value="Genomic_DNA"/>
</dbReference>
<comment type="caution">
    <text evidence="11">The sequence shown here is derived from an EMBL/GenBank/DDBJ whole genome shotgun (WGS) entry which is preliminary data.</text>
</comment>
<evidence type="ECO:0000256" key="8">
    <source>
        <dbReference type="NCBIfam" id="TIGR02209"/>
    </source>
</evidence>
<comment type="subcellular location">
    <subcellularLocation>
        <location evidence="1">Cell membrane</location>
        <topology evidence="1">Single-pass type II membrane protein</topology>
    </subcellularLocation>
</comment>
<organism evidence="11 12">
    <name type="scientific">Thermoactinomyces mirandus</name>
    <dbReference type="NCBI Taxonomy" id="2756294"/>
    <lineage>
        <taxon>Bacteria</taxon>
        <taxon>Bacillati</taxon>
        <taxon>Bacillota</taxon>
        <taxon>Bacilli</taxon>
        <taxon>Bacillales</taxon>
        <taxon>Thermoactinomycetaceae</taxon>
        <taxon>Thermoactinomyces</taxon>
    </lineage>
</organism>
<feature type="coiled-coil region" evidence="9">
    <location>
        <begin position="61"/>
        <end position="105"/>
    </location>
</feature>
<evidence type="ECO:0000256" key="1">
    <source>
        <dbReference type="ARBA" id="ARBA00004401"/>
    </source>
</evidence>
<evidence type="ECO:0000256" key="7">
    <source>
        <dbReference type="ARBA" id="ARBA00023306"/>
    </source>
</evidence>
<gene>
    <name evidence="11" type="primary">ftsL</name>
    <name evidence="11" type="ORF">H2C83_02275</name>
</gene>